<accession>A0ABN0X551</accession>
<keyword evidence="6" id="KW-0732">Signal</keyword>
<dbReference type="PROSITE" id="PS01156">
    <property type="entry name" value="TONB_DEPENDENT_REC_2"/>
    <property type="match status" value="1"/>
</dbReference>
<dbReference type="PANTHER" id="PTHR32552:SF81">
    <property type="entry name" value="TONB-DEPENDENT OUTER MEMBRANE RECEPTOR"/>
    <property type="match status" value="1"/>
</dbReference>
<dbReference type="CDD" id="cd01347">
    <property type="entry name" value="ligand_gated_channel"/>
    <property type="match status" value="1"/>
</dbReference>
<feature type="short sequence motif" description="TonB C-terminal box" evidence="13">
    <location>
        <begin position="730"/>
        <end position="747"/>
    </location>
</feature>
<feature type="domain" description="TonB-dependent receptor-like beta-barrel" evidence="15">
    <location>
        <begin position="282"/>
        <end position="710"/>
    </location>
</feature>
<evidence type="ECO:0000259" key="15">
    <source>
        <dbReference type="Pfam" id="PF00593"/>
    </source>
</evidence>
<dbReference type="InterPro" id="IPR039426">
    <property type="entry name" value="TonB-dep_rcpt-like"/>
</dbReference>
<keyword evidence="8" id="KW-0406">Ion transport</keyword>
<dbReference type="Proteomes" id="UP001501757">
    <property type="component" value="Unassembled WGS sequence"/>
</dbReference>
<dbReference type="InterPro" id="IPR012910">
    <property type="entry name" value="Plug_dom"/>
</dbReference>
<evidence type="ECO:0000256" key="14">
    <source>
        <dbReference type="RuleBase" id="RU003357"/>
    </source>
</evidence>
<dbReference type="Pfam" id="PF07715">
    <property type="entry name" value="Plug"/>
    <property type="match status" value="1"/>
</dbReference>
<evidence type="ECO:0000256" key="1">
    <source>
        <dbReference type="ARBA" id="ARBA00004571"/>
    </source>
</evidence>
<keyword evidence="3 12" id="KW-1134">Transmembrane beta strand</keyword>
<evidence type="ECO:0000256" key="10">
    <source>
        <dbReference type="ARBA" id="ARBA00023136"/>
    </source>
</evidence>
<dbReference type="InterPro" id="IPR036942">
    <property type="entry name" value="Beta-barrel_TonB_sf"/>
</dbReference>
<keyword evidence="18" id="KW-1185">Reference proteome</keyword>
<gene>
    <name evidence="17" type="ORF">GCM10009092_19600</name>
</gene>
<proteinExistence type="inferred from homology"/>
<keyword evidence="9 14" id="KW-0798">TonB box</keyword>
<keyword evidence="4" id="KW-0410">Iron transport</keyword>
<evidence type="ECO:0000256" key="13">
    <source>
        <dbReference type="PROSITE-ProRule" id="PRU10144"/>
    </source>
</evidence>
<keyword evidence="2 12" id="KW-0813">Transport</keyword>
<protein>
    <submittedName>
        <fullName evidence="17">TonB-dependent receptor</fullName>
    </submittedName>
</protein>
<evidence type="ECO:0000256" key="7">
    <source>
        <dbReference type="ARBA" id="ARBA00023004"/>
    </source>
</evidence>
<name>A0ABN0X551_9ALTE</name>
<dbReference type="Pfam" id="PF00593">
    <property type="entry name" value="TonB_dep_Rec_b-barrel"/>
    <property type="match status" value="1"/>
</dbReference>
<dbReference type="InterPro" id="IPR000531">
    <property type="entry name" value="Beta-barrel_TonB"/>
</dbReference>
<evidence type="ECO:0000256" key="2">
    <source>
        <dbReference type="ARBA" id="ARBA00022448"/>
    </source>
</evidence>
<evidence type="ECO:0000256" key="11">
    <source>
        <dbReference type="ARBA" id="ARBA00023237"/>
    </source>
</evidence>
<comment type="similarity">
    <text evidence="12 14">Belongs to the TonB-dependent receptor family.</text>
</comment>
<comment type="caution">
    <text evidence="17">The sequence shown here is derived from an EMBL/GenBank/DDBJ whole genome shotgun (WGS) entry which is preliminary data.</text>
</comment>
<feature type="domain" description="TonB-dependent receptor plug" evidence="16">
    <location>
        <begin position="25"/>
        <end position="137"/>
    </location>
</feature>
<keyword evidence="5 12" id="KW-0812">Transmembrane</keyword>
<dbReference type="InterPro" id="IPR010917">
    <property type="entry name" value="TonB_rcpt_CS"/>
</dbReference>
<reference evidence="17 18" key="1">
    <citation type="journal article" date="2019" name="Int. J. Syst. Evol. Microbiol.">
        <title>The Global Catalogue of Microorganisms (GCM) 10K type strain sequencing project: providing services to taxonomists for standard genome sequencing and annotation.</title>
        <authorList>
            <consortium name="The Broad Institute Genomics Platform"/>
            <consortium name="The Broad Institute Genome Sequencing Center for Infectious Disease"/>
            <person name="Wu L."/>
            <person name="Ma J."/>
        </authorList>
    </citation>
    <scope>NUCLEOTIDE SEQUENCE [LARGE SCALE GENOMIC DNA]</scope>
    <source>
        <strain evidence="17 18">JCM 13378</strain>
    </source>
</reference>
<evidence type="ECO:0000256" key="5">
    <source>
        <dbReference type="ARBA" id="ARBA00022692"/>
    </source>
</evidence>
<evidence type="ECO:0000313" key="18">
    <source>
        <dbReference type="Proteomes" id="UP001501757"/>
    </source>
</evidence>
<evidence type="ECO:0000256" key="3">
    <source>
        <dbReference type="ARBA" id="ARBA00022452"/>
    </source>
</evidence>
<evidence type="ECO:0000256" key="4">
    <source>
        <dbReference type="ARBA" id="ARBA00022496"/>
    </source>
</evidence>
<dbReference type="Gene3D" id="2.40.170.20">
    <property type="entry name" value="TonB-dependent receptor, beta-barrel domain"/>
    <property type="match status" value="1"/>
</dbReference>
<keyword evidence="11 12" id="KW-0998">Cell outer membrane</keyword>
<evidence type="ECO:0000256" key="8">
    <source>
        <dbReference type="ARBA" id="ARBA00023065"/>
    </source>
</evidence>
<keyword evidence="17" id="KW-0675">Receptor</keyword>
<dbReference type="PROSITE" id="PS52016">
    <property type="entry name" value="TONB_DEPENDENT_REC_3"/>
    <property type="match status" value="1"/>
</dbReference>
<dbReference type="EMBL" id="BAAAEI010000010">
    <property type="protein sequence ID" value="GAA0355406.1"/>
    <property type="molecule type" value="Genomic_DNA"/>
</dbReference>
<dbReference type="PANTHER" id="PTHR32552">
    <property type="entry name" value="FERRICHROME IRON RECEPTOR-RELATED"/>
    <property type="match status" value="1"/>
</dbReference>
<keyword evidence="10 12" id="KW-0472">Membrane</keyword>
<evidence type="ECO:0000313" key="17">
    <source>
        <dbReference type="EMBL" id="GAA0355406.1"/>
    </source>
</evidence>
<evidence type="ECO:0000256" key="12">
    <source>
        <dbReference type="PROSITE-ProRule" id="PRU01360"/>
    </source>
</evidence>
<sequence length="747" mass="83047">MDLFALSLDELLDIKVEARKVEEDLQQTPLAVTALSAGQLLQAGHESLLEASYFLPNMDVTTVGENSGCTHCANITLRGVGQVDPIPTIDPSVGLYIDGVYHARSPGGIFRFLDLERLEVLRGPQGTLFGKNTIGGAIQIFTNKVSEQQSFRLQADIGEFQRRDLALVWNQPIGPDQGLRLAMSKNDRDGFVIRENGDREGGEDDFNLLAKYQFVLGEGLDLTLSYTGQWQKNGSTPSVLPVKNDNASLIELYNWVAQSSMQFEPLPPLTISQNQHDSAATEANSNSLSQYGLSATINWQLTPEIRLKSITAYNSLNATYSRDFDNNPVNIGVTHDLQAQNQRSQEFNLMGSSAQADWLLGLFAFDEDTYYQADFIFFENLYAALEALPGPLDGSSLANPTDIGGPGNPLNIGLDLDNRYQNWLDNQSYAMFAQGNWHLDNHWTLTMGGRLTYERKSQQVVGYANVAEVELFRRTDGDAQGAIRKSWRVFSPLLAVQYQYNPSLMLYSSVSRGFKSGGFNGLPNSAVTAQPFDPEYLTSYELGIRSQWLDNRLRFNLTGFYIDHKDMQLRGGQSSEESGLEILIDNVGKARSKGIEMEWEARLSARLGVSGSLSYIDARFVDVGSATQVSLDSRLIRTPPWTSSAALWYRLPLSGDGSLTARLDWAFRSKTYNDVFNSSLAVQKAFSLVNARLSWEVNKQLEVAAYVTNLTDTYHVIGANDFTQAFGVAEFYLAPPRQWGLSLGYRF</sequence>
<comment type="subcellular location">
    <subcellularLocation>
        <location evidence="1 12">Cell outer membrane</location>
        <topology evidence="1 12">Multi-pass membrane protein</topology>
    </subcellularLocation>
</comment>
<evidence type="ECO:0000256" key="9">
    <source>
        <dbReference type="ARBA" id="ARBA00023077"/>
    </source>
</evidence>
<organism evidence="17 18">
    <name type="scientific">Bowmanella denitrificans</name>
    <dbReference type="NCBI Taxonomy" id="366582"/>
    <lineage>
        <taxon>Bacteria</taxon>
        <taxon>Pseudomonadati</taxon>
        <taxon>Pseudomonadota</taxon>
        <taxon>Gammaproteobacteria</taxon>
        <taxon>Alteromonadales</taxon>
        <taxon>Alteromonadaceae</taxon>
        <taxon>Bowmanella</taxon>
    </lineage>
</organism>
<dbReference type="SUPFAM" id="SSF56935">
    <property type="entry name" value="Porins"/>
    <property type="match status" value="1"/>
</dbReference>
<evidence type="ECO:0000256" key="6">
    <source>
        <dbReference type="ARBA" id="ARBA00022729"/>
    </source>
</evidence>
<keyword evidence="7" id="KW-0408">Iron</keyword>
<evidence type="ECO:0000259" key="16">
    <source>
        <dbReference type="Pfam" id="PF07715"/>
    </source>
</evidence>